<evidence type="ECO:0000313" key="6">
    <source>
        <dbReference type="Proteomes" id="UP000278542"/>
    </source>
</evidence>
<dbReference type="SUPFAM" id="SSF102705">
    <property type="entry name" value="NIF3 (NGG1p interacting factor 3)-like"/>
    <property type="match status" value="1"/>
</dbReference>
<evidence type="ECO:0000256" key="4">
    <source>
        <dbReference type="PIRSR" id="PIRSR602678-1"/>
    </source>
</evidence>
<evidence type="ECO:0000256" key="2">
    <source>
        <dbReference type="ARBA" id="ARBA00022112"/>
    </source>
</evidence>
<evidence type="ECO:0000256" key="1">
    <source>
        <dbReference type="ARBA" id="ARBA00006964"/>
    </source>
</evidence>
<feature type="binding site" evidence="4">
    <location>
        <position position="64"/>
    </location>
    <ligand>
        <name>a divalent metal cation</name>
        <dbReference type="ChEBI" id="CHEBI:60240"/>
        <label>2</label>
    </ligand>
</feature>
<dbReference type="Gene3D" id="3.40.1390.30">
    <property type="entry name" value="NIF3 (NGG1p interacting factor 3)-like"/>
    <property type="match status" value="2"/>
</dbReference>
<feature type="binding site" evidence="4">
    <location>
        <position position="221"/>
    </location>
    <ligand>
        <name>a divalent metal cation</name>
        <dbReference type="ChEBI" id="CHEBI:60240"/>
        <label>1</label>
    </ligand>
</feature>
<sequence length="249" mass="27865">MINTDLEQAINAFLQVKLYRDFAPNGLQVEGKKEIKKIVTGVTACQRLLDEAVRLNADAVLVHHGYFWKNEPVTITGIKHHRIKTLLTHDINLFAYHLPLDGHNQIGNNALLATNLGITVDERQDITDLLFKGSLTHPLSAMHLKTYIEETLKQPVLFCGDNAPNLVKRIAWCSGGGQDYIEEAALLGFDAFMTGEVSERTIHIAREYGINFYAAGHHATERYGIKALGDWLADRYSLDVIFVDIDNPA</sequence>
<dbReference type="NCBIfam" id="TIGR00486">
    <property type="entry name" value="YbgI_SA1388"/>
    <property type="match status" value="1"/>
</dbReference>
<dbReference type="GO" id="GO:0005737">
    <property type="term" value="C:cytoplasm"/>
    <property type="evidence" value="ECO:0007669"/>
    <property type="project" value="TreeGrafter"/>
</dbReference>
<proteinExistence type="inferred from homology"/>
<evidence type="ECO:0000256" key="3">
    <source>
        <dbReference type="ARBA" id="ARBA00022723"/>
    </source>
</evidence>
<accession>A0A495RJQ2</accession>
<dbReference type="InterPro" id="IPR002678">
    <property type="entry name" value="DUF34/NIF3"/>
</dbReference>
<dbReference type="Pfam" id="PF01784">
    <property type="entry name" value="DUF34_NIF3"/>
    <property type="match status" value="1"/>
</dbReference>
<dbReference type="Proteomes" id="UP000278542">
    <property type="component" value="Unassembled WGS sequence"/>
</dbReference>
<dbReference type="FunFam" id="3.40.1390.30:FF:000002">
    <property type="entry name" value="Nif3-like dinuclear metal center protein"/>
    <property type="match status" value="1"/>
</dbReference>
<comment type="similarity">
    <text evidence="1">Belongs to the GTP cyclohydrolase I type 2/NIF3 family.</text>
</comment>
<dbReference type="EMBL" id="RBWY01000001">
    <property type="protein sequence ID" value="RKS87772.1"/>
    <property type="molecule type" value="Genomic_DNA"/>
</dbReference>
<keyword evidence="3 4" id="KW-0479">Metal-binding</keyword>
<dbReference type="AlphaFoldDB" id="A0A495RJQ2"/>
<evidence type="ECO:0000313" key="5">
    <source>
        <dbReference type="EMBL" id="RKS87772.1"/>
    </source>
</evidence>
<comment type="caution">
    <text evidence="5">The sequence shown here is derived from an EMBL/GenBank/DDBJ whole genome shotgun (WGS) entry which is preliminary data.</text>
</comment>
<feature type="binding site" evidence="4">
    <location>
        <position position="63"/>
    </location>
    <ligand>
        <name>a divalent metal cation</name>
        <dbReference type="ChEBI" id="CHEBI:60240"/>
        <label>1</label>
    </ligand>
</feature>
<protein>
    <recommendedName>
        <fullName evidence="2">GTP cyclohydrolase 1 type 2 homolog</fullName>
    </recommendedName>
</protein>
<dbReference type="OrthoDB" id="9800881at2"/>
<dbReference type="PANTHER" id="PTHR13799">
    <property type="entry name" value="NGG1 INTERACTING FACTOR 3"/>
    <property type="match status" value="1"/>
</dbReference>
<dbReference type="InterPro" id="IPR036069">
    <property type="entry name" value="DUF34/NIF3_sf"/>
</dbReference>
<gene>
    <name evidence="5" type="ORF">DES39_1015</name>
</gene>
<feature type="binding site" evidence="4">
    <location>
        <position position="101"/>
    </location>
    <ligand>
        <name>a divalent metal cation</name>
        <dbReference type="ChEBI" id="CHEBI:60240"/>
        <label>1</label>
    </ligand>
</feature>
<keyword evidence="6" id="KW-1185">Reference proteome</keyword>
<dbReference type="GO" id="GO:0046872">
    <property type="term" value="F:metal ion binding"/>
    <property type="evidence" value="ECO:0007669"/>
    <property type="project" value="UniProtKB-KW"/>
</dbReference>
<name>A0A495RJQ2_9GAMM</name>
<feature type="binding site" evidence="4">
    <location>
        <position position="217"/>
    </location>
    <ligand>
        <name>a divalent metal cation</name>
        <dbReference type="ChEBI" id="CHEBI:60240"/>
        <label>1</label>
    </ligand>
</feature>
<dbReference type="PANTHER" id="PTHR13799:SF14">
    <property type="entry name" value="GTP CYCLOHYDROLASE 1 TYPE 2 HOMOLOG"/>
    <property type="match status" value="1"/>
</dbReference>
<organism evidence="5 6">
    <name type="scientific">Orbus hercynius</name>
    <dbReference type="NCBI Taxonomy" id="593135"/>
    <lineage>
        <taxon>Bacteria</taxon>
        <taxon>Pseudomonadati</taxon>
        <taxon>Pseudomonadota</taxon>
        <taxon>Gammaproteobacteria</taxon>
        <taxon>Orbales</taxon>
        <taxon>Orbaceae</taxon>
        <taxon>Orbus</taxon>
    </lineage>
</organism>
<dbReference type="RefSeq" id="WP_121144644.1">
    <property type="nucleotide sequence ID" value="NZ_RBWY01000001.1"/>
</dbReference>
<reference evidence="5 6" key="1">
    <citation type="submission" date="2018-10" db="EMBL/GenBank/DDBJ databases">
        <title>Genomic Encyclopedia of Type Strains, Phase IV (KMG-IV): sequencing the most valuable type-strain genomes for metagenomic binning, comparative biology and taxonomic classification.</title>
        <authorList>
            <person name="Goeker M."/>
        </authorList>
    </citation>
    <scope>NUCLEOTIDE SEQUENCE [LARGE SCALE GENOMIC DNA]</scope>
    <source>
        <strain evidence="5 6">DSM 22228</strain>
    </source>
</reference>